<dbReference type="OrthoDB" id="9955030at2"/>
<dbReference type="EMBL" id="JTDI01000005">
    <property type="protein sequence ID" value="KHK90361.1"/>
    <property type="molecule type" value="Genomic_DNA"/>
</dbReference>
<comment type="caution">
    <text evidence="1">The sequence shown here is derived from an EMBL/GenBank/DDBJ whole genome shotgun (WGS) entry which is preliminary data.</text>
</comment>
<dbReference type="InterPro" id="IPR036622">
    <property type="entry name" value="LigA_sf"/>
</dbReference>
<proteinExistence type="predicted"/>
<organism evidence="1 2">
    <name type="scientific">Novosphingobium malaysiense</name>
    <dbReference type="NCBI Taxonomy" id="1348853"/>
    <lineage>
        <taxon>Bacteria</taxon>
        <taxon>Pseudomonadati</taxon>
        <taxon>Pseudomonadota</taxon>
        <taxon>Alphaproteobacteria</taxon>
        <taxon>Sphingomonadales</taxon>
        <taxon>Sphingomonadaceae</taxon>
        <taxon>Novosphingobium</taxon>
    </lineage>
</organism>
<dbReference type="Proteomes" id="UP000031057">
    <property type="component" value="Unassembled WGS sequence"/>
</dbReference>
<accession>A0A0B1ZGY0</accession>
<evidence type="ECO:0000313" key="1">
    <source>
        <dbReference type="EMBL" id="KHK90361.1"/>
    </source>
</evidence>
<dbReference type="Gene3D" id="1.10.700.10">
    <property type="entry name" value="Dioxygenase LigAB, LigA subunit"/>
    <property type="match status" value="1"/>
</dbReference>
<keyword evidence="2" id="KW-1185">Reference proteome</keyword>
<dbReference type="STRING" id="1348853.LK12_17350"/>
<evidence type="ECO:0000313" key="2">
    <source>
        <dbReference type="Proteomes" id="UP000031057"/>
    </source>
</evidence>
<name>A0A0B1ZGY0_9SPHN</name>
<dbReference type="RefSeq" id="WP_039286608.1">
    <property type="nucleotide sequence ID" value="NZ_JTDI01000005.1"/>
</dbReference>
<gene>
    <name evidence="1" type="ORF">LK12_17350</name>
</gene>
<protein>
    <recommendedName>
        <fullName evidence="3">Extradiol ring-cleavage dioxygenase LigAB LigA subunit domain-containing protein</fullName>
    </recommendedName>
</protein>
<evidence type="ECO:0008006" key="3">
    <source>
        <dbReference type="Google" id="ProtNLM"/>
    </source>
</evidence>
<sequence>MSAYTIMKCLRECTIDPATAAAVRASDPAQLATAHDMSLDEAQAMLEGRVDLLDAMGVHPFSLIQLSRVMGFSIDARWAELLGGKDAGEKTAGDPA</sequence>
<reference evidence="1 2" key="1">
    <citation type="submission" date="2014-10" db="EMBL/GenBank/DDBJ databases">
        <title>Genome sequence of Novosphingobium malaysiense MUSC 273(T).</title>
        <authorList>
            <person name="Lee L.-H."/>
        </authorList>
    </citation>
    <scope>NUCLEOTIDE SEQUENCE [LARGE SCALE GENOMIC DNA]</scope>
    <source>
        <strain evidence="1 2">MUSC 273</strain>
    </source>
</reference>
<dbReference type="AlphaFoldDB" id="A0A0B1ZGY0"/>